<dbReference type="AlphaFoldDB" id="A0A1H6XGE4"/>
<dbReference type="PANTHER" id="PTHR34236">
    <property type="entry name" value="DIMETHYL SULFOXIDE REDUCTASE TRANSCRIPTIONAL ACTIVATOR"/>
    <property type="match status" value="1"/>
</dbReference>
<dbReference type="KEGG" id="hae:halTADL_2271"/>
<proteinExistence type="predicted"/>
<reference evidence="4 5" key="1">
    <citation type="submission" date="2016-10" db="EMBL/GenBank/DDBJ databases">
        <authorList>
            <person name="de Groot N.N."/>
        </authorList>
    </citation>
    <scope>NUCLEOTIDE SEQUENCE [LARGE SCALE GENOMIC DNA]</scope>
    <source>
        <strain evidence="4 5">DSM 22187</strain>
    </source>
</reference>
<keyword evidence="5" id="KW-1185">Reference proteome</keyword>
<keyword evidence="2" id="KW-0804">Transcription</keyword>
<evidence type="ECO:0000259" key="3">
    <source>
        <dbReference type="Pfam" id="PF04967"/>
    </source>
</evidence>
<dbReference type="InterPro" id="IPR007050">
    <property type="entry name" value="HTH_bacterioopsin"/>
</dbReference>
<evidence type="ECO:0000256" key="2">
    <source>
        <dbReference type="ARBA" id="ARBA00023163"/>
    </source>
</evidence>
<accession>A0A2H4Q3S9</accession>
<dbReference type="OrthoDB" id="202021at2157"/>
<dbReference type="STRING" id="1073996.SAMN05444271_13919"/>
<dbReference type="SUPFAM" id="SSF88659">
    <property type="entry name" value="Sigma3 and sigma4 domains of RNA polymerase sigma factors"/>
    <property type="match status" value="1"/>
</dbReference>
<dbReference type="Proteomes" id="UP000198888">
    <property type="component" value="Unassembled WGS sequence"/>
</dbReference>
<dbReference type="InterPro" id="IPR013324">
    <property type="entry name" value="RNA_pol_sigma_r3/r4-like"/>
</dbReference>
<accession>A0A1H6XGE4</accession>
<dbReference type="RefSeq" id="WP_089673693.1">
    <property type="nucleotide sequence ID" value="NZ_CP024845.1"/>
</dbReference>
<sequence length="228" mass="24923">MALVAEFDIPCEQLPLVSVAAAVPAATVVLTLQFNHGNRPQFLITVTDGSQPAVETALSEAVDVAAYTLIGEAGDTLRYKAEPALSLAEQLGAQIDDLSELEALATEDAIIDRIEVTDNGWTQTGWFANREAFTEFRTFWQQNTGFRLSRLTHEGEPESPGNGLTDRQTEALRTAYELGYFDIPRGASLEDVATELDISASSVSERLRRAQTQLIEETVAPMWPPLPN</sequence>
<gene>
    <name evidence="4" type="ORF">SAMN05444271_13919</name>
</gene>
<evidence type="ECO:0000256" key="1">
    <source>
        <dbReference type="ARBA" id="ARBA00023015"/>
    </source>
</evidence>
<dbReference type="EMBL" id="FNYR01000039">
    <property type="protein sequence ID" value="SEJ28188.1"/>
    <property type="molecule type" value="Genomic_DNA"/>
</dbReference>
<protein>
    <submittedName>
        <fullName evidence="4">Predicted DNA binding protein, contains HTH domain</fullName>
    </submittedName>
</protein>
<evidence type="ECO:0000313" key="4">
    <source>
        <dbReference type="EMBL" id="SEJ28188.1"/>
    </source>
</evidence>
<feature type="domain" description="HTH bat-type" evidence="3">
    <location>
        <begin position="164"/>
        <end position="216"/>
    </location>
</feature>
<organism evidence="4 5">
    <name type="scientific">Halohasta litchfieldiae</name>
    <dbReference type="NCBI Taxonomy" id="1073996"/>
    <lineage>
        <taxon>Archaea</taxon>
        <taxon>Methanobacteriati</taxon>
        <taxon>Methanobacteriota</taxon>
        <taxon>Stenosarchaea group</taxon>
        <taxon>Halobacteria</taxon>
        <taxon>Halobacteriales</taxon>
        <taxon>Haloferacaceae</taxon>
        <taxon>Halohasta</taxon>
    </lineage>
</organism>
<dbReference type="PANTHER" id="PTHR34236:SF1">
    <property type="entry name" value="DIMETHYL SULFOXIDE REDUCTASE TRANSCRIPTIONAL ACTIVATOR"/>
    <property type="match status" value="1"/>
</dbReference>
<evidence type="ECO:0000313" key="5">
    <source>
        <dbReference type="Proteomes" id="UP000198888"/>
    </source>
</evidence>
<dbReference type="Pfam" id="PF04967">
    <property type="entry name" value="HTH_10"/>
    <property type="match status" value="1"/>
</dbReference>
<keyword evidence="1" id="KW-0805">Transcription regulation</keyword>
<name>A0A1H6XGE4_9EURY</name>
<dbReference type="GeneID" id="35003050"/>